<dbReference type="GO" id="GO:0046872">
    <property type="term" value="F:metal ion binding"/>
    <property type="evidence" value="ECO:0007669"/>
    <property type="project" value="UniProtKB-KW"/>
</dbReference>
<dbReference type="HAMAP" id="MF_00463">
    <property type="entry name" value="RsxB_RnfB"/>
    <property type="match status" value="1"/>
</dbReference>
<dbReference type="PROSITE" id="PS51656">
    <property type="entry name" value="4FE4S"/>
    <property type="match status" value="1"/>
</dbReference>
<dbReference type="InterPro" id="IPR017900">
    <property type="entry name" value="4Fe4S_Fe_S_CS"/>
</dbReference>
<dbReference type="PANTHER" id="PTHR43560">
    <property type="entry name" value="ION-TRANSLOCATING OXIDOREDUCTASE COMPLEX SUBUNIT B"/>
    <property type="match status" value="1"/>
</dbReference>
<evidence type="ECO:0000256" key="2">
    <source>
        <dbReference type="ARBA" id="ARBA00022485"/>
    </source>
</evidence>
<protein>
    <submittedName>
        <fullName evidence="12">Electron transporter RnfB</fullName>
    </submittedName>
</protein>
<evidence type="ECO:0000313" key="13">
    <source>
        <dbReference type="Proteomes" id="UP000229385"/>
    </source>
</evidence>
<dbReference type="Gene3D" id="3.30.70.20">
    <property type="match status" value="1"/>
</dbReference>
<sequence>MIGQAILVLGGLGLGFGILLSFASRKFAVVVDPKEEKILEVLPGSNCGACGFPGCQGLAEALAKGKTEATSCVAGGAEVTKKVAKILGVEIEPKTELVAFVACRAGIKQAKKKFKYRGLNNCQADALLFTGDKSCVYGCLGLGSCAKVCPFDAISITAEGLAVIDPKKCKSCQKCVKACP</sequence>
<accession>A0A2M7XBZ2</accession>
<dbReference type="Pfam" id="PF04060">
    <property type="entry name" value="FeS"/>
    <property type="match status" value="1"/>
</dbReference>
<dbReference type="NCBIfam" id="TIGR01944">
    <property type="entry name" value="rnfB"/>
    <property type="match status" value="1"/>
</dbReference>
<name>A0A2M7XBZ2_9BACT</name>
<evidence type="ECO:0000256" key="9">
    <source>
        <dbReference type="ARBA" id="ARBA00023136"/>
    </source>
</evidence>
<evidence type="ECO:0000313" key="12">
    <source>
        <dbReference type="EMBL" id="PJA45352.1"/>
    </source>
</evidence>
<comment type="caution">
    <text evidence="12">The sequence shown here is derived from an EMBL/GenBank/DDBJ whole genome shotgun (WGS) entry which is preliminary data.</text>
</comment>
<keyword evidence="2" id="KW-0004">4Fe-4S</keyword>
<dbReference type="InterPro" id="IPR017896">
    <property type="entry name" value="4Fe4S_Fe-S-bd"/>
</dbReference>
<dbReference type="PROSITE" id="PS00198">
    <property type="entry name" value="4FE4S_FER_1"/>
    <property type="match status" value="1"/>
</dbReference>
<evidence type="ECO:0000259" key="11">
    <source>
        <dbReference type="PROSITE" id="PS51656"/>
    </source>
</evidence>
<dbReference type="GO" id="GO:0009055">
    <property type="term" value="F:electron transfer activity"/>
    <property type="evidence" value="ECO:0007669"/>
    <property type="project" value="InterPro"/>
</dbReference>
<proteinExistence type="inferred from homology"/>
<dbReference type="SUPFAM" id="SSF54862">
    <property type="entry name" value="4Fe-4S ferredoxins"/>
    <property type="match status" value="1"/>
</dbReference>
<dbReference type="PROSITE" id="PS51379">
    <property type="entry name" value="4FE4S_FER_2"/>
    <property type="match status" value="2"/>
</dbReference>
<feature type="domain" description="4Fe-4S ferredoxin-type" evidence="10">
    <location>
        <begin position="160"/>
        <end position="180"/>
    </location>
</feature>
<keyword evidence="8" id="KW-0411">Iron-sulfur</keyword>
<evidence type="ECO:0000256" key="3">
    <source>
        <dbReference type="ARBA" id="ARBA00022723"/>
    </source>
</evidence>
<dbReference type="EMBL" id="PFWU01000043">
    <property type="protein sequence ID" value="PJA45352.1"/>
    <property type="molecule type" value="Genomic_DNA"/>
</dbReference>
<dbReference type="Proteomes" id="UP000229385">
    <property type="component" value="Unassembled WGS sequence"/>
</dbReference>
<keyword evidence="9" id="KW-0472">Membrane</keyword>
<dbReference type="InterPro" id="IPR007202">
    <property type="entry name" value="4Fe-4S_dom"/>
</dbReference>
<dbReference type="PANTHER" id="PTHR43560:SF1">
    <property type="entry name" value="ION-TRANSLOCATING OXIDOREDUCTASE COMPLEX SUBUNIT B"/>
    <property type="match status" value="1"/>
</dbReference>
<feature type="domain" description="4Fe-4S" evidence="11">
    <location>
        <begin position="30"/>
        <end position="89"/>
    </location>
</feature>
<evidence type="ECO:0000256" key="6">
    <source>
        <dbReference type="ARBA" id="ARBA00022982"/>
    </source>
</evidence>
<gene>
    <name evidence="12" type="ORF">CO174_03805</name>
</gene>
<dbReference type="Gene3D" id="1.10.15.40">
    <property type="entry name" value="Electron transport complex subunit B, putative Fe-S cluster"/>
    <property type="match status" value="1"/>
</dbReference>
<keyword evidence="6" id="KW-0249">Electron transport</keyword>
<keyword evidence="3" id="KW-0479">Metal-binding</keyword>
<evidence type="ECO:0000256" key="5">
    <source>
        <dbReference type="ARBA" id="ARBA00022967"/>
    </source>
</evidence>
<dbReference type="AlphaFoldDB" id="A0A2M7XBZ2"/>
<evidence type="ECO:0000256" key="4">
    <source>
        <dbReference type="ARBA" id="ARBA00022737"/>
    </source>
</evidence>
<feature type="non-terminal residue" evidence="12">
    <location>
        <position position="180"/>
    </location>
</feature>
<dbReference type="InterPro" id="IPR050395">
    <property type="entry name" value="4Fe4S_Ferredoxin_RnfB"/>
</dbReference>
<keyword evidence="1" id="KW-0813">Transport</keyword>
<keyword evidence="7" id="KW-0408">Iron</keyword>
<feature type="domain" description="4Fe-4S ferredoxin-type" evidence="10">
    <location>
        <begin position="125"/>
        <end position="159"/>
    </location>
</feature>
<keyword evidence="4" id="KW-0677">Repeat</keyword>
<evidence type="ECO:0000259" key="10">
    <source>
        <dbReference type="PROSITE" id="PS51379"/>
    </source>
</evidence>
<dbReference type="InterPro" id="IPR010207">
    <property type="entry name" value="Elect_transpt_cplx_RnfB/RsxB"/>
</dbReference>
<organism evidence="12 13">
    <name type="scientific">Candidatus Uhrbacteria bacterium CG_4_9_14_3_um_filter_50_9</name>
    <dbReference type="NCBI Taxonomy" id="1975035"/>
    <lineage>
        <taxon>Bacteria</taxon>
        <taxon>Candidatus Uhriibacteriota</taxon>
    </lineage>
</organism>
<reference evidence="13" key="1">
    <citation type="submission" date="2017-09" db="EMBL/GenBank/DDBJ databases">
        <title>Depth-based differentiation of microbial function through sediment-hosted aquifers and enrichment of novel symbionts in the deep terrestrial subsurface.</title>
        <authorList>
            <person name="Probst A.J."/>
            <person name="Ladd B."/>
            <person name="Jarett J.K."/>
            <person name="Geller-Mcgrath D.E."/>
            <person name="Sieber C.M.K."/>
            <person name="Emerson J.B."/>
            <person name="Anantharaman K."/>
            <person name="Thomas B.C."/>
            <person name="Malmstrom R."/>
            <person name="Stieglmeier M."/>
            <person name="Klingl A."/>
            <person name="Woyke T."/>
            <person name="Ryan C.M."/>
            <person name="Banfield J.F."/>
        </authorList>
    </citation>
    <scope>NUCLEOTIDE SEQUENCE [LARGE SCALE GENOMIC DNA]</scope>
</reference>
<dbReference type="GO" id="GO:0051539">
    <property type="term" value="F:4 iron, 4 sulfur cluster binding"/>
    <property type="evidence" value="ECO:0007669"/>
    <property type="project" value="UniProtKB-KW"/>
</dbReference>
<evidence type="ECO:0000256" key="7">
    <source>
        <dbReference type="ARBA" id="ARBA00023004"/>
    </source>
</evidence>
<evidence type="ECO:0000256" key="1">
    <source>
        <dbReference type="ARBA" id="ARBA00022448"/>
    </source>
</evidence>
<keyword evidence="5" id="KW-1278">Translocase</keyword>
<evidence type="ECO:0000256" key="8">
    <source>
        <dbReference type="ARBA" id="ARBA00023014"/>
    </source>
</evidence>